<keyword evidence="3" id="KW-1185">Reference proteome</keyword>
<name>A0A6H5IR42_9HYME</name>
<feature type="compositionally biased region" description="Basic residues" evidence="1">
    <location>
        <begin position="39"/>
        <end position="48"/>
    </location>
</feature>
<dbReference type="InterPro" id="IPR036691">
    <property type="entry name" value="Endo/exonu/phosph_ase_sf"/>
</dbReference>
<evidence type="ECO:0000313" key="2">
    <source>
        <dbReference type="EMBL" id="CAB0039945.1"/>
    </source>
</evidence>
<protein>
    <submittedName>
        <fullName evidence="2">Uncharacterized protein</fullName>
    </submittedName>
</protein>
<feature type="compositionally biased region" description="Polar residues" evidence="1">
    <location>
        <begin position="1"/>
        <end position="12"/>
    </location>
</feature>
<proteinExistence type="predicted"/>
<reference evidence="2 3" key="1">
    <citation type="submission" date="2020-02" db="EMBL/GenBank/DDBJ databases">
        <authorList>
            <person name="Ferguson B K."/>
        </authorList>
    </citation>
    <scope>NUCLEOTIDE SEQUENCE [LARGE SCALE GENOMIC DNA]</scope>
</reference>
<dbReference type="SUPFAM" id="SSF56219">
    <property type="entry name" value="DNase I-like"/>
    <property type="match status" value="1"/>
</dbReference>
<organism evidence="2 3">
    <name type="scientific">Trichogramma brassicae</name>
    <dbReference type="NCBI Taxonomy" id="86971"/>
    <lineage>
        <taxon>Eukaryota</taxon>
        <taxon>Metazoa</taxon>
        <taxon>Ecdysozoa</taxon>
        <taxon>Arthropoda</taxon>
        <taxon>Hexapoda</taxon>
        <taxon>Insecta</taxon>
        <taxon>Pterygota</taxon>
        <taxon>Neoptera</taxon>
        <taxon>Endopterygota</taxon>
        <taxon>Hymenoptera</taxon>
        <taxon>Apocrita</taxon>
        <taxon>Proctotrupomorpha</taxon>
        <taxon>Chalcidoidea</taxon>
        <taxon>Trichogrammatidae</taxon>
        <taxon>Trichogramma</taxon>
    </lineage>
</organism>
<dbReference type="OrthoDB" id="7693811at2759"/>
<accession>A0A6H5IR42</accession>
<dbReference type="Proteomes" id="UP000479190">
    <property type="component" value="Unassembled WGS sequence"/>
</dbReference>
<evidence type="ECO:0000256" key="1">
    <source>
        <dbReference type="SAM" id="MobiDB-lite"/>
    </source>
</evidence>
<dbReference type="Gene3D" id="3.60.10.10">
    <property type="entry name" value="Endonuclease/exonuclease/phosphatase"/>
    <property type="match status" value="1"/>
</dbReference>
<dbReference type="EMBL" id="CADCXV010000985">
    <property type="protein sequence ID" value="CAB0039945.1"/>
    <property type="molecule type" value="Genomic_DNA"/>
</dbReference>
<dbReference type="AlphaFoldDB" id="A0A6H5IR42"/>
<feature type="region of interest" description="Disordered" evidence="1">
    <location>
        <begin position="1"/>
        <end position="48"/>
    </location>
</feature>
<evidence type="ECO:0000313" key="3">
    <source>
        <dbReference type="Proteomes" id="UP000479190"/>
    </source>
</evidence>
<sequence length="407" mass="45593">MPQRPLSQPITTSSRSRGRRRRRARRRPPQRLRLPTRSPKVKAHRRPRHDVVVVKAKDPKSYSEILKLLRSEPSLQDSVGSVNKVRRSTNGDMLLQLTRTCVDPGELGQRLNDVIGELGAATTRSPVTAIEIKDLDEVTSKEEICEALWTHLDAAKLGPDAVRSLRKAFAGTQTAVVTLPVQLAAKAIKLGRVRIGLSQEEFIGLLNNIVDEARGKNANPRGWRLQWLGQRSGGSRETKPRGRALLNALATLDVLLLKHGSKPTFVGEQGESVIDLTFAGVSLFNRVESWQVLAVLRRATVGGAHEVSTAIALLRSCLGWRSGRVSQRTWWTNLCPLSRAHATPPCPERVIARRRESAYWWNDDIAECRRDCIRARRCAQRARVGRPDEVIRREEFANARRAATRCD</sequence>
<feature type="compositionally biased region" description="Basic residues" evidence="1">
    <location>
        <begin position="16"/>
        <end position="30"/>
    </location>
</feature>
<gene>
    <name evidence="2" type="ORF">TBRA_LOCUS11683</name>
</gene>